<keyword evidence="1" id="KW-0812">Transmembrane</keyword>
<reference evidence="2 3" key="1">
    <citation type="submission" date="2021-03" db="EMBL/GenBank/DDBJ databases">
        <title>Assistant Professor.</title>
        <authorList>
            <person name="Huq M.A."/>
        </authorList>
    </citation>
    <scope>NUCLEOTIDE SEQUENCE [LARGE SCALE GENOMIC DNA]</scope>
    <source>
        <strain evidence="2 3">MAH-29</strain>
    </source>
</reference>
<feature type="transmembrane region" description="Helical" evidence="1">
    <location>
        <begin position="6"/>
        <end position="23"/>
    </location>
</feature>
<evidence type="ECO:0000313" key="3">
    <source>
        <dbReference type="Proteomes" id="UP000677244"/>
    </source>
</evidence>
<proteinExistence type="predicted"/>
<evidence type="ECO:0000313" key="2">
    <source>
        <dbReference type="EMBL" id="MBO9200280.1"/>
    </source>
</evidence>
<dbReference type="EMBL" id="JAGHKO010000001">
    <property type="protein sequence ID" value="MBO9200280.1"/>
    <property type="molecule type" value="Genomic_DNA"/>
</dbReference>
<keyword evidence="3" id="KW-1185">Reference proteome</keyword>
<keyword evidence="1" id="KW-1133">Transmembrane helix</keyword>
<keyword evidence="1" id="KW-0472">Membrane</keyword>
<feature type="transmembrane region" description="Helical" evidence="1">
    <location>
        <begin position="113"/>
        <end position="132"/>
    </location>
</feature>
<organism evidence="2 3">
    <name type="scientific">Niastella soli</name>
    <dbReference type="NCBI Taxonomy" id="2821487"/>
    <lineage>
        <taxon>Bacteria</taxon>
        <taxon>Pseudomonadati</taxon>
        <taxon>Bacteroidota</taxon>
        <taxon>Chitinophagia</taxon>
        <taxon>Chitinophagales</taxon>
        <taxon>Chitinophagaceae</taxon>
        <taxon>Niastella</taxon>
    </lineage>
</organism>
<comment type="caution">
    <text evidence="2">The sequence shown here is derived from an EMBL/GenBank/DDBJ whole genome shotgun (WGS) entry which is preliminary data.</text>
</comment>
<accession>A0ABS3YQX6</accession>
<feature type="transmembrane region" description="Helical" evidence="1">
    <location>
        <begin position="144"/>
        <end position="167"/>
    </location>
</feature>
<gene>
    <name evidence="2" type="ORF">J7I42_08425</name>
</gene>
<name>A0ABS3YQX6_9BACT</name>
<evidence type="ECO:0008006" key="4">
    <source>
        <dbReference type="Google" id="ProtNLM"/>
    </source>
</evidence>
<sequence>MSDLVRNTIRFVLFILVQYYVLFQIRPLHQFVVPYVYFLYVLWLPFSMGRMSLLLVSFVFGLTLDYFTQTPGLHAAACTLIAYVRGFVVNILIPQEGAEQNYKSPSPVSMGWAPYAVYVLVLTLVHHIYLVFLEWLQFGSFLFFLGKVLATTGISLMLILITELLFFRKEKFRTNTA</sequence>
<evidence type="ECO:0000256" key="1">
    <source>
        <dbReference type="SAM" id="Phobius"/>
    </source>
</evidence>
<protein>
    <recommendedName>
        <fullName evidence="4">Rod shape-determining protein MreD</fullName>
    </recommendedName>
</protein>
<dbReference type="Proteomes" id="UP000677244">
    <property type="component" value="Unassembled WGS sequence"/>
</dbReference>
<feature type="transmembrane region" description="Helical" evidence="1">
    <location>
        <begin position="35"/>
        <end position="60"/>
    </location>
</feature>
<dbReference type="RefSeq" id="WP_209138332.1">
    <property type="nucleotide sequence ID" value="NZ_JAGHKO010000001.1"/>
</dbReference>